<dbReference type="Gene3D" id="2.40.160.20">
    <property type="match status" value="1"/>
</dbReference>
<gene>
    <name evidence="6" type="ORF">SAMN06296416_108121</name>
</gene>
<proteinExistence type="predicted"/>
<dbReference type="InterPro" id="IPR011250">
    <property type="entry name" value="OMP/PagP_B-barrel"/>
</dbReference>
<dbReference type="PANTHER" id="PTHR34001:SF3">
    <property type="entry name" value="BLL7405 PROTEIN"/>
    <property type="match status" value="1"/>
</dbReference>
<name>A0A286DBH3_9GAMM</name>
<dbReference type="PANTHER" id="PTHR34001">
    <property type="entry name" value="BLL7405 PROTEIN"/>
    <property type="match status" value="1"/>
</dbReference>
<organism evidence="6 7">
    <name type="scientific">Pseudoxanthomonas wuyuanensis</name>
    <dbReference type="NCBI Taxonomy" id="1073196"/>
    <lineage>
        <taxon>Bacteria</taxon>
        <taxon>Pseudomonadati</taxon>
        <taxon>Pseudomonadota</taxon>
        <taxon>Gammaproteobacteria</taxon>
        <taxon>Lysobacterales</taxon>
        <taxon>Lysobacteraceae</taxon>
        <taxon>Pseudoxanthomonas</taxon>
    </lineage>
</organism>
<dbReference type="RefSeq" id="WP_097122921.1">
    <property type="nucleotide sequence ID" value="NZ_OCND01000008.1"/>
</dbReference>
<feature type="signal peptide" evidence="4">
    <location>
        <begin position="1"/>
        <end position="20"/>
    </location>
</feature>
<feature type="domain" description="Outer membrane protein beta-barrel" evidence="5">
    <location>
        <begin position="8"/>
        <end position="252"/>
    </location>
</feature>
<dbReference type="SUPFAM" id="SSF56925">
    <property type="entry name" value="OMPA-like"/>
    <property type="match status" value="1"/>
</dbReference>
<dbReference type="Pfam" id="PF13505">
    <property type="entry name" value="OMP_b-brl"/>
    <property type="match status" value="1"/>
</dbReference>
<dbReference type="AlphaFoldDB" id="A0A286DBH3"/>
<evidence type="ECO:0000256" key="3">
    <source>
        <dbReference type="ARBA" id="ARBA00023136"/>
    </source>
</evidence>
<evidence type="ECO:0000313" key="7">
    <source>
        <dbReference type="Proteomes" id="UP000219374"/>
    </source>
</evidence>
<keyword evidence="2 4" id="KW-0732">Signal</keyword>
<evidence type="ECO:0000259" key="5">
    <source>
        <dbReference type="Pfam" id="PF13505"/>
    </source>
</evidence>
<evidence type="ECO:0000256" key="2">
    <source>
        <dbReference type="ARBA" id="ARBA00022729"/>
    </source>
</evidence>
<dbReference type="Proteomes" id="UP000219374">
    <property type="component" value="Unassembled WGS sequence"/>
</dbReference>
<keyword evidence="3" id="KW-0472">Membrane</keyword>
<protein>
    <submittedName>
        <fullName evidence="6">Outer membrane immunogenic protein</fullName>
    </submittedName>
</protein>
<dbReference type="EMBL" id="OCND01000008">
    <property type="protein sequence ID" value="SOD55993.1"/>
    <property type="molecule type" value="Genomic_DNA"/>
</dbReference>
<reference evidence="6 7" key="1">
    <citation type="submission" date="2017-09" db="EMBL/GenBank/DDBJ databases">
        <authorList>
            <person name="Ehlers B."/>
            <person name="Leendertz F.H."/>
        </authorList>
    </citation>
    <scope>NUCLEOTIDE SEQUENCE [LARGE SCALE GENOMIC DNA]</scope>
    <source>
        <strain evidence="6 7">CGMCC 1.10978</strain>
    </source>
</reference>
<accession>A0A286DBH3</accession>
<evidence type="ECO:0000256" key="1">
    <source>
        <dbReference type="ARBA" id="ARBA00004370"/>
    </source>
</evidence>
<evidence type="ECO:0000313" key="6">
    <source>
        <dbReference type="EMBL" id="SOD55993.1"/>
    </source>
</evidence>
<keyword evidence="7" id="KW-1185">Reference proteome</keyword>
<dbReference type="OrthoDB" id="268975at2"/>
<dbReference type="GO" id="GO:0016020">
    <property type="term" value="C:membrane"/>
    <property type="evidence" value="ECO:0007669"/>
    <property type="project" value="UniProtKB-SubCell"/>
</dbReference>
<dbReference type="InterPro" id="IPR027385">
    <property type="entry name" value="Beta-barrel_OMP"/>
</dbReference>
<comment type="subcellular location">
    <subcellularLocation>
        <location evidence="1">Membrane</location>
    </subcellularLocation>
</comment>
<dbReference type="InterPro" id="IPR051692">
    <property type="entry name" value="OMP-like"/>
</dbReference>
<evidence type="ECO:0000256" key="4">
    <source>
        <dbReference type="SAM" id="SignalP"/>
    </source>
</evidence>
<feature type="chain" id="PRO_5012786858" evidence="4">
    <location>
        <begin position="21"/>
        <end position="252"/>
    </location>
</feature>
<sequence length="252" mass="27768">MNKRLSVFAVACLLSANAAAANGDWTGWYIGGHAGYGNGDSEARIDLGGQWSIESQQLRDHVASSWSTDLDPSGSAYGVQLGYQYQFQNNLVLGMELDYSQLGMDDARRTGLTPVPSIPSLSYDFGNSIELDNKLALRAKLGYVINRHLLFATAGWTRVDAEASAGVVSNGGYNKLGGRSDRVDGVEWGLGYEFDFGNRWSLRAEYLRTDADDLRYDTVYQPGSSFVSPAYTESVRQDVDFSIFRLGVNYRF</sequence>